<dbReference type="Proteomes" id="UP000305067">
    <property type="component" value="Unassembled WGS sequence"/>
</dbReference>
<feature type="compositionally biased region" description="Basic and acidic residues" evidence="1">
    <location>
        <begin position="1"/>
        <end position="12"/>
    </location>
</feature>
<keyword evidence="3" id="KW-1185">Reference proteome</keyword>
<name>A0A5C3Q609_9AGAR</name>
<evidence type="ECO:0000256" key="1">
    <source>
        <dbReference type="SAM" id="MobiDB-lite"/>
    </source>
</evidence>
<accession>A0A5C3Q609</accession>
<organism evidence="2 3">
    <name type="scientific">Pterulicium gracile</name>
    <dbReference type="NCBI Taxonomy" id="1884261"/>
    <lineage>
        <taxon>Eukaryota</taxon>
        <taxon>Fungi</taxon>
        <taxon>Dikarya</taxon>
        <taxon>Basidiomycota</taxon>
        <taxon>Agaricomycotina</taxon>
        <taxon>Agaricomycetes</taxon>
        <taxon>Agaricomycetidae</taxon>
        <taxon>Agaricales</taxon>
        <taxon>Pleurotineae</taxon>
        <taxon>Pterulaceae</taxon>
        <taxon>Pterulicium</taxon>
    </lineage>
</organism>
<dbReference type="EMBL" id="ML178873">
    <property type="protein sequence ID" value="TFK95810.1"/>
    <property type="molecule type" value="Genomic_DNA"/>
</dbReference>
<evidence type="ECO:0000313" key="2">
    <source>
        <dbReference type="EMBL" id="TFK95810.1"/>
    </source>
</evidence>
<feature type="region of interest" description="Disordered" evidence="1">
    <location>
        <begin position="1"/>
        <end position="42"/>
    </location>
</feature>
<reference evidence="2 3" key="1">
    <citation type="journal article" date="2019" name="Nat. Ecol. Evol.">
        <title>Megaphylogeny resolves global patterns of mushroom evolution.</title>
        <authorList>
            <person name="Varga T."/>
            <person name="Krizsan K."/>
            <person name="Foldi C."/>
            <person name="Dima B."/>
            <person name="Sanchez-Garcia M."/>
            <person name="Sanchez-Ramirez S."/>
            <person name="Szollosi G.J."/>
            <person name="Szarkandi J.G."/>
            <person name="Papp V."/>
            <person name="Albert L."/>
            <person name="Andreopoulos W."/>
            <person name="Angelini C."/>
            <person name="Antonin V."/>
            <person name="Barry K.W."/>
            <person name="Bougher N.L."/>
            <person name="Buchanan P."/>
            <person name="Buyck B."/>
            <person name="Bense V."/>
            <person name="Catcheside P."/>
            <person name="Chovatia M."/>
            <person name="Cooper J."/>
            <person name="Damon W."/>
            <person name="Desjardin D."/>
            <person name="Finy P."/>
            <person name="Geml J."/>
            <person name="Haridas S."/>
            <person name="Hughes K."/>
            <person name="Justo A."/>
            <person name="Karasinski D."/>
            <person name="Kautmanova I."/>
            <person name="Kiss B."/>
            <person name="Kocsube S."/>
            <person name="Kotiranta H."/>
            <person name="LaButti K.M."/>
            <person name="Lechner B.E."/>
            <person name="Liimatainen K."/>
            <person name="Lipzen A."/>
            <person name="Lukacs Z."/>
            <person name="Mihaltcheva S."/>
            <person name="Morgado L.N."/>
            <person name="Niskanen T."/>
            <person name="Noordeloos M.E."/>
            <person name="Ohm R.A."/>
            <person name="Ortiz-Santana B."/>
            <person name="Ovrebo C."/>
            <person name="Racz N."/>
            <person name="Riley R."/>
            <person name="Savchenko A."/>
            <person name="Shiryaev A."/>
            <person name="Soop K."/>
            <person name="Spirin V."/>
            <person name="Szebenyi C."/>
            <person name="Tomsovsky M."/>
            <person name="Tulloss R.E."/>
            <person name="Uehling J."/>
            <person name="Grigoriev I.V."/>
            <person name="Vagvolgyi C."/>
            <person name="Papp T."/>
            <person name="Martin F.M."/>
            <person name="Miettinen O."/>
            <person name="Hibbett D.S."/>
            <person name="Nagy L.G."/>
        </authorList>
    </citation>
    <scope>NUCLEOTIDE SEQUENCE [LARGE SCALE GENOMIC DNA]</scope>
    <source>
        <strain evidence="2 3">CBS 309.79</strain>
    </source>
</reference>
<dbReference type="AlphaFoldDB" id="A0A5C3Q609"/>
<proteinExistence type="predicted"/>
<sequence>MYCRVDGKERQHSSTASKDSDDPPLIDLAAEDGEKGSEHRSAVAPLSFQPLSYAGLAPDASQPPPASLTPGGGGRAVARLCLTAVIIGLFCFRHRHGSYKRDTRRHEHKHSDTQPLRFPTLLIPTQYPSLSKSPGSMARELLLANRQLPVLNAKTCRACC</sequence>
<feature type="compositionally biased region" description="Basic and acidic residues" evidence="1">
    <location>
        <begin position="32"/>
        <end position="41"/>
    </location>
</feature>
<evidence type="ECO:0000313" key="3">
    <source>
        <dbReference type="Proteomes" id="UP000305067"/>
    </source>
</evidence>
<protein>
    <submittedName>
        <fullName evidence="2">Uncharacterized protein</fullName>
    </submittedName>
</protein>
<gene>
    <name evidence="2" type="ORF">BDV98DRAFT_555935</name>
</gene>